<dbReference type="PRINTS" id="PR01436">
    <property type="entry name" value="NADHDHGNASE2"/>
</dbReference>
<evidence type="ECO:0000256" key="9">
    <source>
        <dbReference type="ARBA" id="ARBA00022967"/>
    </source>
</evidence>
<keyword evidence="5" id="KW-0813">Transport</keyword>
<dbReference type="EMBL" id="KY753828">
    <property type="protein sequence ID" value="AVW86097.1"/>
    <property type="molecule type" value="Genomic_DNA"/>
</dbReference>
<keyword evidence="8 17" id="KW-0999">Mitochondrion inner membrane</keyword>
<dbReference type="GO" id="GO:0005743">
    <property type="term" value="C:mitochondrial inner membrane"/>
    <property type="evidence" value="ECO:0007669"/>
    <property type="project" value="UniProtKB-SubCell"/>
</dbReference>
<dbReference type="GO" id="GO:0006120">
    <property type="term" value="P:mitochondrial electron transport, NADH to ubiquinone"/>
    <property type="evidence" value="ECO:0007669"/>
    <property type="project" value="InterPro"/>
</dbReference>
<keyword evidence="15 17" id="KW-0472">Membrane</keyword>
<accession>A0A343W675</accession>
<keyword evidence="11 17" id="KW-1133">Transmembrane helix</keyword>
<gene>
    <name evidence="19" type="primary">ND2</name>
</gene>
<comment type="catalytic activity">
    <reaction evidence="16 17">
        <text>a ubiquinone + NADH + 5 H(+)(in) = a ubiquinol + NAD(+) + 4 H(+)(out)</text>
        <dbReference type="Rhea" id="RHEA:29091"/>
        <dbReference type="Rhea" id="RHEA-COMP:9565"/>
        <dbReference type="Rhea" id="RHEA-COMP:9566"/>
        <dbReference type="ChEBI" id="CHEBI:15378"/>
        <dbReference type="ChEBI" id="CHEBI:16389"/>
        <dbReference type="ChEBI" id="CHEBI:17976"/>
        <dbReference type="ChEBI" id="CHEBI:57540"/>
        <dbReference type="ChEBI" id="CHEBI:57945"/>
        <dbReference type="EC" id="7.1.1.2"/>
    </reaction>
</comment>
<evidence type="ECO:0000256" key="16">
    <source>
        <dbReference type="ARBA" id="ARBA00049551"/>
    </source>
</evidence>
<dbReference type="InterPro" id="IPR050175">
    <property type="entry name" value="Complex_I_Subunit_2"/>
</dbReference>
<evidence type="ECO:0000256" key="15">
    <source>
        <dbReference type="ARBA" id="ARBA00023136"/>
    </source>
</evidence>
<feature type="transmembrane region" description="Helical" evidence="17">
    <location>
        <begin position="307"/>
        <end position="328"/>
    </location>
</feature>
<evidence type="ECO:0000256" key="14">
    <source>
        <dbReference type="ARBA" id="ARBA00023128"/>
    </source>
</evidence>
<proteinExistence type="inferred from homology"/>
<dbReference type="GO" id="GO:0008137">
    <property type="term" value="F:NADH dehydrogenase (ubiquinone) activity"/>
    <property type="evidence" value="ECO:0007669"/>
    <property type="project" value="UniProtKB-EC"/>
</dbReference>
<feature type="transmembrane region" description="Helical" evidence="17">
    <location>
        <begin position="267"/>
        <end position="287"/>
    </location>
</feature>
<name>A0A343W675_9ANNE</name>
<evidence type="ECO:0000256" key="17">
    <source>
        <dbReference type="RuleBase" id="RU003403"/>
    </source>
</evidence>
<comment type="similarity">
    <text evidence="2 17">Belongs to the complex I subunit 2 family.</text>
</comment>
<evidence type="ECO:0000256" key="5">
    <source>
        <dbReference type="ARBA" id="ARBA00022448"/>
    </source>
</evidence>
<dbReference type="PANTHER" id="PTHR46552">
    <property type="entry name" value="NADH-UBIQUINONE OXIDOREDUCTASE CHAIN 2"/>
    <property type="match status" value="1"/>
</dbReference>
<geneLocation type="mitochondrion" evidence="19"/>
<evidence type="ECO:0000256" key="3">
    <source>
        <dbReference type="ARBA" id="ARBA00012944"/>
    </source>
</evidence>
<feature type="transmembrane region" description="Helical" evidence="17">
    <location>
        <begin position="233"/>
        <end position="255"/>
    </location>
</feature>
<dbReference type="EC" id="7.1.1.2" evidence="3 17"/>
<keyword evidence="14 17" id="KW-0496">Mitochondrion</keyword>
<keyword evidence="7 17" id="KW-0812">Transmembrane</keyword>
<feature type="transmembrane region" description="Helical" evidence="17">
    <location>
        <begin position="199"/>
        <end position="221"/>
    </location>
</feature>
<keyword evidence="10 17" id="KW-0249">Electron transport</keyword>
<evidence type="ECO:0000256" key="10">
    <source>
        <dbReference type="ARBA" id="ARBA00022982"/>
    </source>
</evidence>
<keyword evidence="12 17" id="KW-0520">NAD</keyword>
<dbReference type="InterPro" id="IPR003917">
    <property type="entry name" value="NADH_UbQ_OxRdtase_chain2"/>
</dbReference>
<dbReference type="AlphaFoldDB" id="A0A343W675"/>
<keyword evidence="13 17" id="KW-0830">Ubiquinone</keyword>
<evidence type="ECO:0000256" key="4">
    <source>
        <dbReference type="ARBA" id="ARBA00021008"/>
    </source>
</evidence>
<evidence type="ECO:0000256" key="8">
    <source>
        <dbReference type="ARBA" id="ARBA00022792"/>
    </source>
</evidence>
<evidence type="ECO:0000256" key="6">
    <source>
        <dbReference type="ARBA" id="ARBA00022660"/>
    </source>
</evidence>
<evidence type="ECO:0000256" key="13">
    <source>
        <dbReference type="ARBA" id="ARBA00023075"/>
    </source>
</evidence>
<evidence type="ECO:0000256" key="7">
    <source>
        <dbReference type="ARBA" id="ARBA00022692"/>
    </source>
</evidence>
<dbReference type="InterPro" id="IPR001750">
    <property type="entry name" value="ND/Mrp_TM"/>
</dbReference>
<dbReference type="Pfam" id="PF00361">
    <property type="entry name" value="Proton_antipo_M"/>
    <property type="match status" value="1"/>
</dbReference>
<evidence type="ECO:0000256" key="11">
    <source>
        <dbReference type="ARBA" id="ARBA00022989"/>
    </source>
</evidence>
<evidence type="ECO:0000259" key="18">
    <source>
        <dbReference type="Pfam" id="PF00361"/>
    </source>
</evidence>
<dbReference type="PANTHER" id="PTHR46552:SF1">
    <property type="entry name" value="NADH-UBIQUINONE OXIDOREDUCTASE CHAIN 2"/>
    <property type="match status" value="1"/>
</dbReference>
<evidence type="ECO:0000256" key="1">
    <source>
        <dbReference type="ARBA" id="ARBA00004448"/>
    </source>
</evidence>
<feature type="transmembrane region" description="Helical" evidence="17">
    <location>
        <begin position="146"/>
        <end position="166"/>
    </location>
</feature>
<feature type="domain" description="NADH:quinone oxidoreductase/Mrp antiporter transmembrane" evidence="18">
    <location>
        <begin position="21"/>
        <end position="279"/>
    </location>
</feature>
<keyword evidence="9 17" id="KW-1278">Translocase</keyword>
<comment type="function">
    <text evidence="17">Core subunit of the mitochondrial membrane respiratory chain NADH dehydrogenase (Complex I) which catalyzes electron transfer from NADH through the respiratory chain, using ubiquinone as an electron acceptor. Essential for the catalytic activity and assembly of complex I.</text>
</comment>
<evidence type="ECO:0000313" key="19">
    <source>
        <dbReference type="EMBL" id="AVW86097.1"/>
    </source>
</evidence>
<comment type="subcellular location">
    <subcellularLocation>
        <location evidence="1 17">Mitochondrion inner membrane</location>
        <topology evidence="1 17">Multi-pass membrane protein</topology>
    </subcellularLocation>
</comment>
<evidence type="ECO:0000256" key="12">
    <source>
        <dbReference type="ARBA" id="ARBA00023027"/>
    </source>
</evidence>
<evidence type="ECO:0000256" key="2">
    <source>
        <dbReference type="ARBA" id="ARBA00007012"/>
    </source>
</evidence>
<keyword evidence="6 17" id="KW-0679">Respiratory chain</keyword>
<protein>
    <recommendedName>
        <fullName evidence="4 17">NADH-ubiquinone oxidoreductase chain 2</fullName>
        <ecNumber evidence="3 17">7.1.1.2</ecNumber>
    </recommendedName>
</protein>
<sequence>MPHITLFLTSLILGTLLSLSSAHWIFIWVGLELNLLSFIPLLVSPSLFHTSEAAMTYFLAQTLGSGLFLLGAMTTLMSPLLPGSSNLPVMFILLGLLTKLGFPPFHFWFPSVMSLISWPLCLLLTTWQKLTPLILLFKIITPQPSIMFSSLIALGALTGGVGGMSQTHLRPLLAYSSIGHMSWMLASSLASLSTSMIYLGVYILISIPLFMILWASSAFTISATLNISSNSMVFKFILFITMMSLGGLPPFLGFLPKLLVINSLSISFPLIILVTMAGSLLNLYYYLHLTFINTLTPVKLPIFSPSFISYSHPLNFLFMMMGTLTLGLSNSLFLSI</sequence>
<organism evidence="19">
    <name type="scientific">Lepidonotopodium sp. YZ-2018</name>
    <dbReference type="NCBI Taxonomy" id="2153333"/>
    <lineage>
        <taxon>Eukaryota</taxon>
        <taxon>Metazoa</taxon>
        <taxon>Spiralia</taxon>
        <taxon>Lophotrochozoa</taxon>
        <taxon>Annelida</taxon>
        <taxon>Polychaeta</taxon>
        <taxon>Errantia</taxon>
        <taxon>Phyllodocida</taxon>
        <taxon>Polynoidae</taxon>
        <taxon>Lepidonotopodium</taxon>
    </lineage>
</organism>
<reference evidence="19" key="1">
    <citation type="journal article" date="2018" name="Mol. Phylogenet. Evol.">
        <title>Phylogeny, evolution and mitochondrial gene order rearrangement in scale worms (Aphroditiformia, Annelida).</title>
        <authorList>
            <person name="Zhang Y."/>
            <person name="Sun J."/>
            <person name="Rouse G.W."/>
            <person name="Wiklund H."/>
            <person name="Pleijel F."/>
            <person name="Watanabe H.K."/>
            <person name="Chen C."/>
            <person name="Qian P.-Y."/>
            <person name="Qiu J.-W."/>
        </authorList>
    </citation>
    <scope>NUCLEOTIDE SEQUENCE</scope>
</reference>